<proteinExistence type="predicted"/>
<dbReference type="GO" id="GO:0051603">
    <property type="term" value="P:proteolysis involved in protein catabolic process"/>
    <property type="evidence" value="ECO:0007669"/>
    <property type="project" value="InterPro"/>
</dbReference>
<evidence type="ECO:0000256" key="1">
    <source>
        <dbReference type="ARBA" id="ARBA00022670"/>
    </source>
</evidence>
<dbReference type="SUPFAM" id="SSF56235">
    <property type="entry name" value="N-terminal nucleophile aminohydrolases (Ntn hydrolases)"/>
    <property type="match status" value="1"/>
</dbReference>
<keyword evidence="4" id="KW-0539">Nucleus</keyword>
<name>A0A6L5BC43_APIGR</name>
<keyword evidence="1" id="KW-0645">Protease</keyword>
<dbReference type="Gene3D" id="3.60.20.10">
    <property type="entry name" value="Glutamine Phosphoribosylpyrophosphate, subunit 1, domain 1"/>
    <property type="match status" value="1"/>
</dbReference>
<evidence type="ECO:0000256" key="4">
    <source>
        <dbReference type="ARBA" id="ARBA00023242"/>
    </source>
</evidence>
<dbReference type="Pfam" id="PF00227">
    <property type="entry name" value="Proteasome"/>
    <property type="match status" value="1"/>
</dbReference>
<dbReference type="GO" id="GO:0005737">
    <property type="term" value="C:cytoplasm"/>
    <property type="evidence" value="ECO:0007669"/>
    <property type="project" value="TreeGrafter"/>
</dbReference>
<evidence type="ECO:0000313" key="6">
    <source>
        <dbReference type="Proteomes" id="UP000593563"/>
    </source>
</evidence>
<dbReference type="EMBL" id="WRXP01003655">
    <property type="protein sequence ID" value="KAF1001604.1"/>
    <property type="molecule type" value="Genomic_DNA"/>
</dbReference>
<dbReference type="GO" id="GO:0004298">
    <property type="term" value="F:threonine-type endopeptidase activity"/>
    <property type="evidence" value="ECO:0007669"/>
    <property type="project" value="UniProtKB-KW"/>
</dbReference>
<evidence type="ECO:0008006" key="7">
    <source>
        <dbReference type="Google" id="ProtNLM"/>
    </source>
</evidence>
<sequence>NISSQLKLHRCHTGRESRVVRALTLLKTHIFSYQGHVSAALVLDGVDVTGPHLHIIYPHGSTDSLPFAIMGSGSLAAMAVFKSRYAEGINRDDGVALVRDDIRSGIFNDLGSGTMLIYVL</sequence>
<reference evidence="5" key="1">
    <citation type="submission" date="2020-01" db="EMBL/GenBank/DDBJ databases">
        <title>The Celery Genome Sequence Reveals Sequential Paleo-tetraploidization, Resistance Gene Elimination, Karyotype Evolution, and Functional Innovation in Apiales.</title>
        <authorList>
            <person name="Song X."/>
        </authorList>
    </citation>
    <scope>NUCLEOTIDE SEQUENCE</scope>
    <source>
        <tissue evidence="5">Leaf</tissue>
    </source>
</reference>
<keyword evidence="2" id="KW-0888">Threonine protease</keyword>
<dbReference type="Proteomes" id="UP000593563">
    <property type="component" value="Unassembled WGS sequence"/>
</dbReference>
<evidence type="ECO:0000313" key="5">
    <source>
        <dbReference type="EMBL" id="KAF1001604.1"/>
    </source>
</evidence>
<dbReference type="PANTHER" id="PTHR32194:SF4">
    <property type="entry name" value="PROTEASOME SUBUNIT BETA TYPE-7"/>
    <property type="match status" value="1"/>
</dbReference>
<dbReference type="InterPro" id="IPR029055">
    <property type="entry name" value="Ntn_hydrolases_N"/>
</dbReference>
<keyword evidence="6" id="KW-1185">Reference proteome</keyword>
<dbReference type="GO" id="GO:0005839">
    <property type="term" value="C:proteasome core complex"/>
    <property type="evidence" value="ECO:0007669"/>
    <property type="project" value="InterPro"/>
</dbReference>
<keyword evidence="3" id="KW-0378">Hydrolase</keyword>
<accession>A0A6L5BC43</accession>
<dbReference type="InterPro" id="IPR023333">
    <property type="entry name" value="Proteasome_suB-type"/>
</dbReference>
<comment type="caution">
    <text evidence="5">The sequence shown here is derived from an EMBL/GenBank/DDBJ whole genome shotgun (WGS) entry which is preliminary data.</text>
</comment>
<evidence type="ECO:0000256" key="2">
    <source>
        <dbReference type="ARBA" id="ARBA00022698"/>
    </source>
</evidence>
<protein>
    <recommendedName>
        <fullName evidence="7">Proteasome endopeptidase complex</fullName>
    </recommendedName>
</protein>
<dbReference type="InterPro" id="IPR001353">
    <property type="entry name" value="Proteasome_sua/b"/>
</dbReference>
<evidence type="ECO:0000256" key="3">
    <source>
        <dbReference type="ARBA" id="ARBA00022801"/>
    </source>
</evidence>
<dbReference type="AlphaFoldDB" id="A0A6L5BC43"/>
<dbReference type="PANTHER" id="PTHR32194">
    <property type="entry name" value="METALLOPROTEASE TLDD"/>
    <property type="match status" value="1"/>
</dbReference>
<gene>
    <name evidence="5" type="ORF">AG4045_030566</name>
</gene>
<feature type="non-terminal residue" evidence="5">
    <location>
        <position position="1"/>
    </location>
</feature>
<organism evidence="5 6">
    <name type="scientific">Apium graveolens</name>
    <name type="common">Celery</name>
    <dbReference type="NCBI Taxonomy" id="4045"/>
    <lineage>
        <taxon>Eukaryota</taxon>
        <taxon>Viridiplantae</taxon>
        <taxon>Streptophyta</taxon>
        <taxon>Embryophyta</taxon>
        <taxon>Tracheophyta</taxon>
        <taxon>Spermatophyta</taxon>
        <taxon>Magnoliopsida</taxon>
        <taxon>eudicotyledons</taxon>
        <taxon>Gunneridae</taxon>
        <taxon>Pentapetalae</taxon>
        <taxon>asterids</taxon>
        <taxon>campanulids</taxon>
        <taxon>Apiales</taxon>
        <taxon>Apiaceae</taxon>
        <taxon>Apioideae</taxon>
        <taxon>apioid superclade</taxon>
        <taxon>Apieae</taxon>
        <taxon>Apium</taxon>
    </lineage>
</organism>